<dbReference type="Gene3D" id="1.20.1300.10">
    <property type="entry name" value="Fumarate reductase/succinate dehydrogenase, transmembrane subunit"/>
    <property type="match status" value="1"/>
</dbReference>
<dbReference type="InterPro" id="IPR000701">
    <property type="entry name" value="SuccDH_FuR_B_TM-su"/>
</dbReference>
<dbReference type="InterPro" id="IPR039023">
    <property type="entry name" value="SdhC_prok"/>
</dbReference>
<proteinExistence type="predicted"/>
<evidence type="ECO:0000256" key="8">
    <source>
        <dbReference type="PIRSR" id="PIRSR000170-1"/>
    </source>
</evidence>
<dbReference type="EMBL" id="AE015929">
    <property type="protein sequence ID" value="AAO04437.1"/>
    <property type="molecule type" value="Genomic_DNA"/>
</dbReference>
<evidence type="ECO:0000256" key="3">
    <source>
        <dbReference type="ARBA" id="ARBA00022692"/>
    </source>
</evidence>
<dbReference type="Proteomes" id="UP000001411">
    <property type="component" value="Chromosome"/>
</dbReference>
<feature type="transmembrane region" description="Helical" evidence="9">
    <location>
        <begin position="180"/>
        <end position="203"/>
    </location>
</feature>
<feature type="binding site" description="axial binding residue" evidence="8">
    <location>
        <position position="29"/>
    </location>
    <ligand>
        <name>heme</name>
        <dbReference type="ChEBI" id="CHEBI:30413"/>
    </ligand>
    <ligandPart>
        <name>Fe</name>
        <dbReference type="ChEBI" id="CHEBI:18248"/>
    </ligandPart>
</feature>
<dbReference type="GeneID" id="50019022"/>
<evidence type="ECO:0000256" key="2">
    <source>
        <dbReference type="ARBA" id="ARBA00022617"/>
    </source>
</evidence>
<dbReference type="InterPro" id="IPR034804">
    <property type="entry name" value="SQR/QFR_C/D"/>
</dbReference>
<organism evidence="10 11">
    <name type="scientific">Staphylococcus epidermidis (strain ATCC 12228 / FDA PCI 1200)</name>
    <dbReference type="NCBI Taxonomy" id="176280"/>
    <lineage>
        <taxon>Bacteria</taxon>
        <taxon>Bacillati</taxon>
        <taxon>Bacillota</taxon>
        <taxon>Bacilli</taxon>
        <taxon>Bacillales</taxon>
        <taxon>Staphylococcaceae</taxon>
        <taxon>Staphylococcus</taxon>
    </lineage>
</organism>
<dbReference type="RefSeq" id="WP_001830177.1">
    <property type="nucleotide sequence ID" value="NC_004461.1"/>
</dbReference>
<keyword evidence="7 9" id="KW-0472">Membrane</keyword>
<dbReference type="InterPro" id="IPR016002">
    <property type="entry name" value="Succ_DH_cyt_b558_Firmicute"/>
</dbReference>
<dbReference type="PANTHER" id="PTHR41910">
    <property type="entry name" value="SUCCINATE DEHYDROGENASE 2 MEMBRANE SUBUNIT SDHC"/>
    <property type="match status" value="1"/>
</dbReference>
<dbReference type="InterPro" id="IPR011138">
    <property type="entry name" value="Cytochrome_b-558"/>
</dbReference>
<accession>A0A0H2VFS7</accession>
<keyword evidence="3 9" id="KW-0812">Transmembrane</keyword>
<dbReference type="SUPFAM" id="SSF81343">
    <property type="entry name" value="Fumarate reductase respiratory complex transmembrane subunits"/>
    <property type="match status" value="1"/>
</dbReference>
<reference evidence="10 11" key="1">
    <citation type="journal article" date="2003" name="Mol. Microbiol.">
        <title>Genome-based analysis of virulence genes in a non-biofilm-forming Staphylococcus epidermidis strain (ATCC 12228).</title>
        <authorList>
            <person name="Zhang Y.Q."/>
            <person name="Ren S.X."/>
            <person name="Li H.L."/>
            <person name="Wang Y.X."/>
            <person name="Fu G."/>
            <person name="Yang J."/>
            <person name="Qin Z.Q."/>
            <person name="Miao Y.G."/>
            <person name="Wang W.Y."/>
            <person name="Chen R.S."/>
            <person name="Shen Y."/>
            <person name="Chen Z."/>
            <person name="Yuan Z.H."/>
            <person name="Zhao G.P."/>
            <person name="Qu D."/>
            <person name="Danchin A."/>
            <person name="Wen Y.M."/>
        </authorList>
    </citation>
    <scope>NUCLEOTIDE SEQUENCE [LARGE SCALE GENOMIC DNA]</scope>
    <source>
        <strain evidence="11">ATCC 12228 / FDA PCI 1200</strain>
    </source>
</reference>
<dbReference type="HOGENOM" id="CLU_078991_0_0_9"/>
<evidence type="ECO:0000256" key="4">
    <source>
        <dbReference type="ARBA" id="ARBA00022723"/>
    </source>
</evidence>
<protein>
    <submittedName>
        <fullName evidence="10">Succinate dehydrogenase cytochrome b-558</fullName>
    </submittedName>
</protein>
<evidence type="ECO:0000313" key="10">
    <source>
        <dbReference type="EMBL" id="AAO04437.1"/>
    </source>
</evidence>
<dbReference type="GO" id="GO:0046872">
    <property type="term" value="F:metal ion binding"/>
    <property type="evidence" value="ECO:0007669"/>
    <property type="project" value="UniProtKB-KW"/>
</dbReference>
<sequence>MAQSKNEFYLRRLHSLLGVIPIGAFLIVHLMVNHQATQGAEAFNRASGFMESLPFLIVMEFILIYIPLLYHGLFGLHIAFTAKENIGHYSLFRNWMFFFQRVSGILAFVFIAMHLWQTRLQKAFYGKSVDYNLMHETLQHPLWAIFYIICVIAVVFHFANGLWSFCVTWGFLQSKKSQRVFTWISLIVFLVISYIGVAAVIAFI</sequence>
<dbReference type="PANTHER" id="PTHR41910:SF1">
    <property type="entry name" value="SUCCINATE DEHYDROGENASE HYDROPHOBIC MEMBRANE ANCHOR SUBUNIT"/>
    <property type="match status" value="1"/>
</dbReference>
<dbReference type="CDD" id="cd03497">
    <property type="entry name" value="SQR_TypeB_1_TM"/>
    <property type="match status" value="1"/>
</dbReference>
<feature type="transmembrane region" description="Helical" evidence="9">
    <location>
        <begin position="52"/>
        <end position="74"/>
    </location>
</feature>
<evidence type="ECO:0000313" key="11">
    <source>
        <dbReference type="Proteomes" id="UP000001411"/>
    </source>
</evidence>
<dbReference type="eggNOG" id="COG2009">
    <property type="taxonomic scope" value="Bacteria"/>
</dbReference>
<keyword evidence="4 8" id="KW-0479">Metal-binding</keyword>
<dbReference type="PATRIC" id="fig|176280.10.peg.813"/>
<dbReference type="SMR" id="A0A0H2VFS7"/>
<feature type="transmembrane region" description="Helical" evidence="9">
    <location>
        <begin position="12"/>
        <end position="32"/>
    </location>
</feature>
<dbReference type="NCBIfam" id="TIGR02046">
    <property type="entry name" value="sdhC_b558_fam"/>
    <property type="match status" value="1"/>
</dbReference>
<keyword evidence="5 9" id="KW-1133">Transmembrane helix</keyword>
<dbReference type="PIRSF" id="PIRSF000170">
    <property type="entry name" value="Succ_dh_cyt_b558"/>
    <property type="match status" value="1"/>
</dbReference>
<comment type="subcellular location">
    <subcellularLocation>
        <location evidence="1">Membrane</location>
    </subcellularLocation>
</comment>
<feature type="binding site" description="axial binding residue" evidence="8">
    <location>
        <position position="71"/>
    </location>
    <ligand>
        <name>heme</name>
        <dbReference type="ChEBI" id="CHEBI:30413"/>
    </ligand>
    <ligandPart>
        <name>Fe</name>
        <dbReference type="ChEBI" id="CHEBI:18248"/>
    </ligandPart>
</feature>
<dbReference type="KEGG" id="sep:SE_0840"/>
<dbReference type="AlphaFoldDB" id="A0A0H2VFS7"/>
<keyword evidence="6 8" id="KW-0408">Iron</keyword>
<feature type="binding site" description="axial binding residue" evidence="8">
    <location>
        <position position="114"/>
    </location>
    <ligand>
        <name>heme</name>
        <dbReference type="ChEBI" id="CHEBI:30413"/>
    </ligand>
    <ligandPart>
        <name>Fe</name>
        <dbReference type="ChEBI" id="CHEBI:18248"/>
    </ligandPart>
</feature>
<evidence type="ECO:0000256" key="9">
    <source>
        <dbReference type="SAM" id="Phobius"/>
    </source>
</evidence>
<feature type="transmembrane region" description="Helical" evidence="9">
    <location>
        <begin position="142"/>
        <end position="168"/>
    </location>
</feature>
<keyword evidence="2 8" id="KW-0349">Heme</keyword>
<gene>
    <name evidence="10" type="ordered locus">SE_0840</name>
</gene>
<feature type="binding site" description="axial binding residue" evidence="8">
    <location>
        <position position="157"/>
    </location>
    <ligand>
        <name>heme</name>
        <dbReference type="ChEBI" id="CHEBI:30413"/>
    </ligand>
    <ligandPart>
        <name>Fe</name>
        <dbReference type="ChEBI" id="CHEBI:18248"/>
    </ligandPart>
</feature>
<evidence type="ECO:0000256" key="1">
    <source>
        <dbReference type="ARBA" id="ARBA00004370"/>
    </source>
</evidence>
<dbReference type="GO" id="GO:0016020">
    <property type="term" value="C:membrane"/>
    <property type="evidence" value="ECO:0007669"/>
    <property type="project" value="UniProtKB-SubCell"/>
</dbReference>
<name>A0A0H2VFS7_STAES</name>
<evidence type="ECO:0000256" key="5">
    <source>
        <dbReference type="ARBA" id="ARBA00022989"/>
    </source>
</evidence>
<dbReference type="OrthoDB" id="9789209at2"/>
<feature type="transmembrane region" description="Helical" evidence="9">
    <location>
        <begin position="95"/>
        <end position="116"/>
    </location>
</feature>
<dbReference type="Pfam" id="PF01127">
    <property type="entry name" value="Sdh_cyt"/>
    <property type="match status" value="1"/>
</dbReference>
<evidence type="ECO:0000256" key="7">
    <source>
        <dbReference type="ARBA" id="ARBA00023136"/>
    </source>
</evidence>
<evidence type="ECO:0000256" key="6">
    <source>
        <dbReference type="ARBA" id="ARBA00023004"/>
    </source>
</evidence>